<gene>
    <name evidence="1" type="ORF">E2650_13305</name>
</gene>
<reference evidence="1" key="1">
    <citation type="journal article" date="2019" name="Int J Environ Res Public Health">
        <title>Characterization of Chromosome-Mediated BlaOXA-894 in Shewanella xiamenensis Isolated from Pig Wastewater.</title>
        <authorList>
            <person name="Zou H."/>
            <person name="Zhou Z."/>
            <person name="Xia H."/>
            <person name="Zhao Q."/>
            <person name="Li X."/>
        </authorList>
    </citation>
    <scope>NUCLEOTIDE SEQUENCE</scope>
    <source>
        <strain evidence="1">2015oxa</strain>
    </source>
</reference>
<dbReference type="AlphaFoldDB" id="A0AAW6QXW1"/>
<protein>
    <submittedName>
        <fullName evidence="1">Uncharacterized protein</fullName>
    </submittedName>
</protein>
<evidence type="ECO:0000313" key="1">
    <source>
        <dbReference type="EMBL" id="MDG5900849.1"/>
    </source>
</evidence>
<accession>A0AAW6QXW1</accession>
<dbReference type="Proteomes" id="UP001152518">
    <property type="component" value="Unassembled WGS sequence"/>
</dbReference>
<name>A0AAW6QXW1_9GAMM</name>
<dbReference type="EMBL" id="SUNE01000008">
    <property type="protein sequence ID" value="MDG5900849.1"/>
    <property type="molecule type" value="Genomic_DNA"/>
</dbReference>
<organism evidence="1">
    <name type="scientific">Shewanella xiamenensis</name>
    <dbReference type="NCBI Taxonomy" id="332186"/>
    <lineage>
        <taxon>Bacteria</taxon>
        <taxon>Pseudomonadati</taxon>
        <taxon>Pseudomonadota</taxon>
        <taxon>Gammaproteobacteria</taxon>
        <taxon>Alteromonadales</taxon>
        <taxon>Shewanellaceae</taxon>
        <taxon>Shewanella</taxon>
    </lineage>
</organism>
<reference evidence="1" key="2">
    <citation type="submission" date="2019-04" db="EMBL/GenBank/DDBJ databases">
        <authorList>
            <person name="Zou H."/>
        </authorList>
    </citation>
    <scope>NUCLEOTIDE SEQUENCE</scope>
    <source>
        <strain evidence="1">2015oxa</strain>
    </source>
</reference>
<comment type="caution">
    <text evidence="1">The sequence shown here is derived from an EMBL/GenBank/DDBJ whole genome shotgun (WGS) entry which is preliminary data.</text>
</comment>
<proteinExistence type="predicted"/>
<dbReference type="RefSeq" id="WP_279255328.1">
    <property type="nucleotide sequence ID" value="NZ_JBHFGM010000008.1"/>
</dbReference>
<sequence length="60" mass="6487">MEVTVGGMDAAVEPIGTYSRRVTEMAVLNQYTPALKNGTVSIKNPRITGIYKLSKTAKTN</sequence>